<feature type="transmembrane region" description="Helical" evidence="1">
    <location>
        <begin position="12"/>
        <end position="34"/>
    </location>
</feature>
<evidence type="ECO:0000313" key="2">
    <source>
        <dbReference type="EMBL" id="CAD8932281.1"/>
    </source>
</evidence>
<name>A0A7S1CY84_CYCTE</name>
<accession>A0A7S1CY84</accession>
<sequence>MMTDGDTRDEVVFLHSVGFLCFSPVWIFAFLCYFNKESRVDALLTEGVHVPGTITNLQLRFDSNRNKYVSLCTYEYTASESPTPTESIQQQMDDDDDAWWKVEKRVDGVRPGCRTRPYGYLEGSPIVVVVLPNNIRSGLPREVLLEWVKRRQLSGSCCRWFARLYFVSLLVPLFASILVGGKALQSLYCYLIPLCAVAFQYTLTSLHPNRCVSEERVLRIERTTEDKDYCLVTRDEGDKLLSTTVEKLSYEAQSVRLASA</sequence>
<evidence type="ECO:0000256" key="1">
    <source>
        <dbReference type="SAM" id="Phobius"/>
    </source>
</evidence>
<protein>
    <submittedName>
        <fullName evidence="2">Uncharacterized protein</fullName>
    </submittedName>
</protein>
<keyword evidence="1" id="KW-0812">Transmembrane</keyword>
<feature type="transmembrane region" description="Helical" evidence="1">
    <location>
        <begin position="185"/>
        <end position="203"/>
    </location>
</feature>
<feature type="transmembrane region" description="Helical" evidence="1">
    <location>
        <begin position="160"/>
        <end position="179"/>
    </location>
</feature>
<proteinExistence type="predicted"/>
<reference evidence="2" key="1">
    <citation type="submission" date="2021-01" db="EMBL/GenBank/DDBJ databases">
        <authorList>
            <person name="Corre E."/>
            <person name="Pelletier E."/>
            <person name="Niang G."/>
            <person name="Scheremetjew M."/>
            <person name="Finn R."/>
            <person name="Kale V."/>
            <person name="Holt S."/>
            <person name="Cochrane G."/>
            <person name="Meng A."/>
            <person name="Brown T."/>
            <person name="Cohen L."/>
        </authorList>
    </citation>
    <scope>NUCLEOTIDE SEQUENCE</scope>
    <source>
        <strain evidence="2">ECT3854</strain>
    </source>
</reference>
<gene>
    <name evidence="2" type="ORF">CTEN0397_LOCUS3305</name>
</gene>
<dbReference type="AlphaFoldDB" id="A0A7S1CY84"/>
<organism evidence="2">
    <name type="scientific">Cyclophora tenuis</name>
    <name type="common">Marine diatom</name>
    <dbReference type="NCBI Taxonomy" id="216820"/>
    <lineage>
        <taxon>Eukaryota</taxon>
        <taxon>Sar</taxon>
        <taxon>Stramenopiles</taxon>
        <taxon>Ochrophyta</taxon>
        <taxon>Bacillariophyta</taxon>
        <taxon>Fragilariophyceae</taxon>
        <taxon>Fragilariophycidae</taxon>
        <taxon>Cyclophorales</taxon>
        <taxon>Cyclophoraceae</taxon>
        <taxon>Cyclophora</taxon>
    </lineage>
</organism>
<keyword evidence="1" id="KW-1133">Transmembrane helix</keyword>
<dbReference type="EMBL" id="HBFW01005150">
    <property type="protein sequence ID" value="CAD8932281.1"/>
    <property type="molecule type" value="Transcribed_RNA"/>
</dbReference>
<keyword evidence="1" id="KW-0472">Membrane</keyword>